<proteinExistence type="predicted"/>
<reference evidence="2" key="1">
    <citation type="submission" date="2021-02" db="EMBL/GenBank/DDBJ databases">
        <authorList>
            <person name="Nowell W R."/>
        </authorList>
    </citation>
    <scope>NUCLEOTIDE SEQUENCE</scope>
</reference>
<accession>A0A820CPP4</accession>
<keyword evidence="1" id="KW-0812">Transmembrane</keyword>
<gene>
    <name evidence="2" type="ORF">JBS370_LOCUS37680</name>
</gene>
<name>A0A820CPP4_9BILA</name>
<evidence type="ECO:0000313" key="2">
    <source>
        <dbReference type="EMBL" id="CAF4226488.1"/>
    </source>
</evidence>
<dbReference type="Proteomes" id="UP000663836">
    <property type="component" value="Unassembled WGS sequence"/>
</dbReference>
<dbReference type="EMBL" id="CAJOBD010018031">
    <property type="protein sequence ID" value="CAF4226488.1"/>
    <property type="molecule type" value="Genomic_DNA"/>
</dbReference>
<feature type="transmembrane region" description="Helical" evidence="1">
    <location>
        <begin position="12"/>
        <end position="45"/>
    </location>
</feature>
<sequence length="83" mass="7602">AGARGGAAAGALSVGALAGVSVFLVAILGPFGVTGLLIAMGGAAFSTIGGATVGAGAGAAFGSIGAEFCGVGVCKCSKRQRML</sequence>
<dbReference type="AlphaFoldDB" id="A0A820CPP4"/>
<protein>
    <submittedName>
        <fullName evidence="2">Uncharacterized protein</fullName>
    </submittedName>
</protein>
<evidence type="ECO:0000256" key="1">
    <source>
        <dbReference type="SAM" id="Phobius"/>
    </source>
</evidence>
<feature type="transmembrane region" description="Helical" evidence="1">
    <location>
        <begin position="51"/>
        <end position="74"/>
    </location>
</feature>
<keyword evidence="1" id="KW-1133">Transmembrane helix</keyword>
<feature type="non-terminal residue" evidence="2">
    <location>
        <position position="1"/>
    </location>
</feature>
<organism evidence="2 3">
    <name type="scientific">Rotaria sordida</name>
    <dbReference type="NCBI Taxonomy" id="392033"/>
    <lineage>
        <taxon>Eukaryota</taxon>
        <taxon>Metazoa</taxon>
        <taxon>Spiralia</taxon>
        <taxon>Gnathifera</taxon>
        <taxon>Rotifera</taxon>
        <taxon>Eurotatoria</taxon>
        <taxon>Bdelloidea</taxon>
        <taxon>Philodinida</taxon>
        <taxon>Philodinidae</taxon>
        <taxon>Rotaria</taxon>
    </lineage>
</organism>
<comment type="caution">
    <text evidence="2">The sequence shown here is derived from an EMBL/GenBank/DDBJ whole genome shotgun (WGS) entry which is preliminary data.</text>
</comment>
<keyword evidence="1" id="KW-0472">Membrane</keyword>
<evidence type="ECO:0000313" key="3">
    <source>
        <dbReference type="Proteomes" id="UP000663836"/>
    </source>
</evidence>